<feature type="transmembrane region" description="Helical" evidence="8">
    <location>
        <begin position="52"/>
        <end position="74"/>
    </location>
</feature>
<keyword evidence="11" id="KW-1185">Reference proteome</keyword>
<comment type="similarity">
    <text evidence="8">Belongs to the binding-protein-dependent transport system permease family.</text>
</comment>
<evidence type="ECO:0000256" key="6">
    <source>
        <dbReference type="ARBA" id="ARBA00022989"/>
    </source>
</evidence>
<dbReference type="Proteomes" id="UP000627166">
    <property type="component" value="Unassembled WGS sequence"/>
</dbReference>
<feature type="transmembrane region" description="Helical" evidence="8">
    <location>
        <begin position="12"/>
        <end position="40"/>
    </location>
</feature>
<dbReference type="InterPro" id="IPR043429">
    <property type="entry name" value="ArtM/GltK/GlnP/TcyL/YhdX-like"/>
</dbReference>
<keyword evidence="7 8" id="KW-0472">Membrane</keyword>
<gene>
    <name evidence="10" type="ORF">H9637_04785</name>
</gene>
<evidence type="ECO:0000313" key="10">
    <source>
        <dbReference type="EMBL" id="MBD8046363.1"/>
    </source>
</evidence>
<dbReference type="EMBL" id="JACSQB010000037">
    <property type="protein sequence ID" value="MBD8046363.1"/>
    <property type="molecule type" value="Genomic_DNA"/>
</dbReference>
<dbReference type="Pfam" id="PF00528">
    <property type="entry name" value="BPD_transp_1"/>
    <property type="match status" value="1"/>
</dbReference>
<dbReference type="CDD" id="cd06261">
    <property type="entry name" value="TM_PBP2"/>
    <property type="match status" value="1"/>
</dbReference>
<accession>A0ABR8YQ34</accession>
<dbReference type="SUPFAM" id="SSF161098">
    <property type="entry name" value="MetI-like"/>
    <property type="match status" value="1"/>
</dbReference>
<comment type="caution">
    <text evidence="10">The sequence shown here is derived from an EMBL/GenBank/DDBJ whole genome shotgun (WGS) entry which is preliminary data.</text>
</comment>
<evidence type="ECO:0000256" key="1">
    <source>
        <dbReference type="ARBA" id="ARBA00004651"/>
    </source>
</evidence>
<feature type="transmembrane region" description="Helical" evidence="8">
    <location>
        <begin position="187"/>
        <end position="206"/>
    </location>
</feature>
<dbReference type="InterPro" id="IPR000515">
    <property type="entry name" value="MetI-like"/>
</dbReference>
<keyword evidence="4 8" id="KW-0812">Transmembrane</keyword>
<name>A0ABR8YQ34_9CLOT</name>
<dbReference type="PROSITE" id="PS50928">
    <property type="entry name" value="ABC_TM1"/>
    <property type="match status" value="1"/>
</dbReference>
<feature type="domain" description="ABC transmembrane type-1" evidence="9">
    <location>
        <begin position="17"/>
        <end position="206"/>
    </location>
</feature>
<evidence type="ECO:0000256" key="2">
    <source>
        <dbReference type="ARBA" id="ARBA00022448"/>
    </source>
</evidence>
<evidence type="ECO:0000256" key="5">
    <source>
        <dbReference type="ARBA" id="ARBA00022970"/>
    </source>
</evidence>
<keyword evidence="2 8" id="KW-0813">Transport</keyword>
<dbReference type="InterPro" id="IPR035906">
    <property type="entry name" value="MetI-like_sf"/>
</dbReference>
<keyword evidence="3" id="KW-1003">Cell membrane</keyword>
<dbReference type="Gene3D" id="1.10.3720.10">
    <property type="entry name" value="MetI-like"/>
    <property type="match status" value="1"/>
</dbReference>
<dbReference type="PANTHER" id="PTHR30614">
    <property type="entry name" value="MEMBRANE COMPONENT OF AMINO ACID ABC TRANSPORTER"/>
    <property type="match status" value="1"/>
</dbReference>
<evidence type="ECO:0000256" key="7">
    <source>
        <dbReference type="ARBA" id="ARBA00023136"/>
    </source>
</evidence>
<evidence type="ECO:0000256" key="4">
    <source>
        <dbReference type="ARBA" id="ARBA00022692"/>
    </source>
</evidence>
<evidence type="ECO:0000256" key="8">
    <source>
        <dbReference type="RuleBase" id="RU363032"/>
    </source>
</evidence>
<dbReference type="RefSeq" id="WP_191739336.1">
    <property type="nucleotide sequence ID" value="NZ_JACSQB010000037.1"/>
</dbReference>
<keyword evidence="6 8" id="KW-1133">Transmembrane helix</keyword>
<evidence type="ECO:0000259" key="9">
    <source>
        <dbReference type="PROSITE" id="PS50928"/>
    </source>
</evidence>
<dbReference type="InterPro" id="IPR010065">
    <property type="entry name" value="AA_ABC_transptr_permease_3TM"/>
</dbReference>
<comment type="subcellular location">
    <subcellularLocation>
        <location evidence="1 8">Cell membrane</location>
        <topology evidence="1 8">Multi-pass membrane protein</topology>
    </subcellularLocation>
</comment>
<dbReference type="PANTHER" id="PTHR30614:SF0">
    <property type="entry name" value="L-CYSTINE TRANSPORT SYSTEM PERMEASE PROTEIN TCYL"/>
    <property type="match status" value="1"/>
</dbReference>
<evidence type="ECO:0000256" key="3">
    <source>
        <dbReference type="ARBA" id="ARBA00022475"/>
    </source>
</evidence>
<reference evidence="10 11" key="1">
    <citation type="submission" date="2020-08" db="EMBL/GenBank/DDBJ databases">
        <title>A Genomic Blueprint of the Chicken Gut Microbiome.</title>
        <authorList>
            <person name="Gilroy R."/>
            <person name="Ravi A."/>
            <person name="Getino M."/>
            <person name="Pursley I."/>
            <person name="Horton D.L."/>
            <person name="Alikhan N.-F."/>
            <person name="Baker D."/>
            <person name="Gharbi K."/>
            <person name="Hall N."/>
            <person name="Watson M."/>
            <person name="Adriaenssens E.M."/>
            <person name="Foster-Nyarko E."/>
            <person name="Jarju S."/>
            <person name="Secka A."/>
            <person name="Antonio M."/>
            <person name="Oren A."/>
            <person name="Chaudhuri R."/>
            <person name="La Ragione R.M."/>
            <person name="Hildebrand F."/>
            <person name="Pallen M.J."/>
        </authorList>
    </citation>
    <scope>NUCLEOTIDE SEQUENCE [LARGE SCALE GENOMIC DNA]</scope>
    <source>
        <strain evidence="10 11">N37</strain>
    </source>
</reference>
<protein>
    <submittedName>
        <fullName evidence="10">Amino acid ABC transporter permease</fullName>
    </submittedName>
</protein>
<dbReference type="NCBIfam" id="TIGR01726">
    <property type="entry name" value="HEQRo_perm_3TM"/>
    <property type="match status" value="1"/>
</dbReference>
<organism evidence="10 11">
    <name type="scientific">Clostridium faecium</name>
    <dbReference type="NCBI Taxonomy" id="2762223"/>
    <lineage>
        <taxon>Bacteria</taxon>
        <taxon>Bacillati</taxon>
        <taxon>Bacillota</taxon>
        <taxon>Clostridia</taxon>
        <taxon>Eubacteriales</taxon>
        <taxon>Clostridiaceae</taxon>
        <taxon>Clostridium</taxon>
    </lineage>
</organism>
<evidence type="ECO:0000313" key="11">
    <source>
        <dbReference type="Proteomes" id="UP000627166"/>
    </source>
</evidence>
<proteinExistence type="inferred from homology"/>
<keyword evidence="5" id="KW-0029">Amino-acid transport</keyword>
<sequence length="219" mass="24504">MELNVIFDNLKYIFQATSVTVKITLISFTLSILIGVIIGIIRSSRAPKIIDLILSIYVEINKGVPLLIILLFIYYGLPFIGIKINSFIIAIMGLSLNSGAYISEIFKWAILSVPAEQSEVAYILGMNKLQTLIHIIYPQALRIALPTLVSSFAALLKDSSLVSILTVTELTRGGQLIYARTSRPFEIYFFVGLIYFIMVFIISTIAKELEKNINNKYSI</sequence>